<dbReference type="AlphaFoldDB" id="A0AAW0RFV9"/>
<evidence type="ECO:0000256" key="1">
    <source>
        <dbReference type="SAM" id="MobiDB-lite"/>
    </source>
</evidence>
<feature type="compositionally biased region" description="Basic and acidic residues" evidence="1">
    <location>
        <begin position="176"/>
        <end position="197"/>
    </location>
</feature>
<feature type="compositionally biased region" description="Basic residues" evidence="1">
    <location>
        <begin position="1"/>
        <end position="13"/>
    </location>
</feature>
<reference evidence="2 3" key="1">
    <citation type="submission" date="2020-02" db="EMBL/GenBank/DDBJ databases">
        <title>Comparative genomics of the hypocrealean fungal genus Beauvera.</title>
        <authorList>
            <person name="Showalter D.N."/>
            <person name="Bushley K.E."/>
            <person name="Rehner S.A."/>
        </authorList>
    </citation>
    <scope>NUCLEOTIDE SEQUENCE [LARGE SCALE GENOMIC DNA]</scope>
    <source>
        <strain evidence="2 3">ARSEF4384</strain>
    </source>
</reference>
<feature type="region of interest" description="Disordered" evidence="1">
    <location>
        <begin position="1"/>
        <end position="109"/>
    </location>
</feature>
<feature type="compositionally biased region" description="Basic residues" evidence="1">
    <location>
        <begin position="157"/>
        <end position="175"/>
    </location>
</feature>
<gene>
    <name evidence="2" type="ORF">G3M48_001669</name>
</gene>
<name>A0AAW0RFV9_9HYPO</name>
<keyword evidence="3" id="KW-1185">Reference proteome</keyword>
<comment type="caution">
    <text evidence="2">The sequence shown here is derived from an EMBL/GenBank/DDBJ whole genome shotgun (WGS) entry which is preliminary data.</text>
</comment>
<accession>A0AAW0RFV9</accession>
<sequence length="240" mass="26328">MWISNHVHRHGRKRDYTGHTGKGKDEPQEADKEGKPLRGPAALVAKRGKDGRRIALRAKGQERDEDAKEADNVQDENHALNLGQQRADDGVDEDGDEHHGPDNQRALPRLPVVLGPGEADEALQHAAGQVRARRRRALPPGHRQPARDVAEKLGAAPRRHHRHPVVLAARRRRHRDQLAQRREDGQVAGPDKQEAVHEAAGTAVGKARREAHERALPGDEDGAAKAENGQEAKVALPIAC</sequence>
<proteinExistence type="predicted"/>
<evidence type="ECO:0000313" key="3">
    <source>
        <dbReference type="Proteomes" id="UP001397290"/>
    </source>
</evidence>
<organism evidence="2 3">
    <name type="scientific">Beauveria asiatica</name>
    <dbReference type="NCBI Taxonomy" id="1069075"/>
    <lineage>
        <taxon>Eukaryota</taxon>
        <taxon>Fungi</taxon>
        <taxon>Dikarya</taxon>
        <taxon>Ascomycota</taxon>
        <taxon>Pezizomycotina</taxon>
        <taxon>Sordariomycetes</taxon>
        <taxon>Hypocreomycetidae</taxon>
        <taxon>Hypocreales</taxon>
        <taxon>Cordycipitaceae</taxon>
        <taxon>Beauveria</taxon>
    </lineage>
</organism>
<evidence type="ECO:0000313" key="2">
    <source>
        <dbReference type="EMBL" id="KAK8140836.1"/>
    </source>
</evidence>
<feature type="region of interest" description="Disordered" evidence="1">
    <location>
        <begin position="123"/>
        <end position="240"/>
    </location>
</feature>
<feature type="compositionally biased region" description="Basic and acidic residues" evidence="1">
    <location>
        <begin position="47"/>
        <end position="78"/>
    </location>
</feature>
<feature type="compositionally biased region" description="Basic and acidic residues" evidence="1">
    <location>
        <begin position="14"/>
        <end position="36"/>
    </location>
</feature>
<dbReference type="EMBL" id="JAAHCF010001495">
    <property type="protein sequence ID" value="KAK8140836.1"/>
    <property type="molecule type" value="Genomic_DNA"/>
</dbReference>
<feature type="compositionally biased region" description="Basic and acidic residues" evidence="1">
    <location>
        <begin position="207"/>
        <end position="230"/>
    </location>
</feature>
<protein>
    <submittedName>
        <fullName evidence="2">Uncharacterized protein</fullName>
    </submittedName>
</protein>
<dbReference type="Proteomes" id="UP001397290">
    <property type="component" value="Unassembled WGS sequence"/>
</dbReference>